<reference evidence="2 3" key="1">
    <citation type="submission" date="2018-07" db="EMBL/GenBank/DDBJ databases">
        <title>Genome sequences of six Lactobacillus spp. isolated from bumble bee guts.</title>
        <authorList>
            <person name="Motta E.V.S."/>
            <person name="Moran N.A."/>
        </authorList>
    </citation>
    <scope>NUCLEOTIDE SEQUENCE [LARGE SCALE GENOMIC DNA]</scope>
    <source>
        <strain evidence="2 3">BI-4G</strain>
    </source>
</reference>
<sequence length="232" mass="26941">MIPKIIHYVWVGRNPMPQNIQRCMKTWRKHLQDYQFIQWSEDNFDLHENKYIEQAYQAKKWAFVSDYIRAKAIYEYGGIYLDTDVLVLDDLKELLNDRAFVGFENKDNPFTAVFGAEKKHPLLKDMVDYYDDRNFSFDGNNQLAGVNTLSVSAILKNKYGAQPNNQEQMLKAGIHLYPDGVLCNPSSASKTIHVFTGTWMQGEKPLKRKLVTALKVRIKTPKEAALYARLLR</sequence>
<dbReference type="Gene3D" id="3.90.550.20">
    <property type="match status" value="1"/>
</dbReference>
<dbReference type="RefSeq" id="WP_118906699.1">
    <property type="nucleotide sequence ID" value="NZ_QOCU01000001.1"/>
</dbReference>
<name>A0ABX9LYX1_9LACO</name>
<dbReference type="InterPro" id="IPR051706">
    <property type="entry name" value="Glycosyltransferase_domain"/>
</dbReference>
<proteinExistence type="predicted"/>
<dbReference type="Pfam" id="PF04488">
    <property type="entry name" value="Gly_transf_sug"/>
    <property type="match status" value="1"/>
</dbReference>
<dbReference type="EMBL" id="QOCU01000001">
    <property type="protein sequence ID" value="RHW53614.1"/>
    <property type="molecule type" value="Genomic_DNA"/>
</dbReference>
<dbReference type="GO" id="GO:0016740">
    <property type="term" value="F:transferase activity"/>
    <property type="evidence" value="ECO:0007669"/>
    <property type="project" value="UniProtKB-KW"/>
</dbReference>
<gene>
    <name evidence="2" type="ORF">DS834_01405</name>
</gene>
<dbReference type="InterPro" id="IPR029044">
    <property type="entry name" value="Nucleotide-diphossugar_trans"/>
</dbReference>
<evidence type="ECO:0000313" key="3">
    <source>
        <dbReference type="Proteomes" id="UP000283380"/>
    </source>
</evidence>
<protein>
    <submittedName>
        <fullName evidence="2">Glycosyl transferase</fullName>
    </submittedName>
</protein>
<keyword evidence="1 2" id="KW-0808">Transferase</keyword>
<dbReference type="InterPro" id="IPR007577">
    <property type="entry name" value="GlycoTrfase_DXD_sugar-bd_CS"/>
</dbReference>
<keyword evidence="3" id="KW-1185">Reference proteome</keyword>
<organism evidence="2 3">
    <name type="scientific">Lactobacillus bombicola</name>
    <dbReference type="NCBI Taxonomy" id="1505723"/>
    <lineage>
        <taxon>Bacteria</taxon>
        <taxon>Bacillati</taxon>
        <taxon>Bacillota</taxon>
        <taxon>Bacilli</taxon>
        <taxon>Lactobacillales</taxon>
        <taxon>Lactobacillaceae</taxon>
        <taxon>Lactobacillus</taxon>
    </lineage>
</organism>
<dbReference type="Proteomes" id="UP000283380">
    <property type="component" value="Unassembled WGS sequence"/>
</dbReference>
<evidence type="ECO:0000256" key="1">
    <source>
        <dbReference type="ARBA" id="ARBA00022679"/>
    </source>
</evidence>
<dbReference type="PANTHER" id="PTHR32385:SF15">
    <property type="entry name" value="INOSITOL PHOSPHOCERAMIDE MANNOSYLTRANSFERASE 1"/>
    <property type="match status" value="1"/>
</dbReference>
<dbReference type="SUPFAM" id="SSF53448">
    <property type="entry name" value="Nucleotide-diphospho-sugar transferases"/>
    <property type="match status" value="1"/>
</dbReference>
<comment type="caution">
    <text evidence="2">The sequence shown here is derived from an EMBL/GenBank/DDBJ whole genome shotgun (WGS) entry which is preliminary data.</text>
</comment>
<accession>A0ABX9LYX1</accession>
<evidence type="ECO:0000313" key="2">
    <source>
        <dbReference type="EMBL" id="RHW53614.1"/>
    </source>
</evidence>
<dbReference type="PANTHER" id="PTHR32385">
    <property type="entry name" value="MANNOSYL PHOSPHORYLINOSITOL CERAMIDE SYNTHASE"/>
    <property type="match status" value="1"/>
</dbReference>